<evidence type="ECO:0000313" key="3">
    <source>
        <dbReference type="Proteomes" id="UP001448858"/>
    </source>
</evidence>
<dbReference type="Pfam" id="PF13601">
    <property type="entry name" value="HTH_34"/>
    <property type="match status" value="1"/>
</dbReference>
<gene>
    <name evidence="2" type="ORF">AAE021_13480</name>
</gene>
<protein>
    <submittedName>
        <fullName evidence="2">Transcriptional regulator</fullName>
    </submittedName>
</protein>
<accession>A0ABZ2ZVD1</accession>
<dbReference type="Gene3D" id="1.10.10.10">
    <property type="entry name" value="Winged helix-like DNA-binding domain superfamily/Winged helix DNA-binding domain"/>
    <property type="match status" value="1"/>
</dbReference>
<dbReference type="InterPro" id="IPR027395">
    <property type="entry name" value="WH_DNA-bd_dom"/>
</dbReference>
<dbReference type="InterPro" id="IPR036388">
    <property type="entry name" value="WH-like_DNA-bd_sf"/>
</dbReference>
<organism evidence="2 3">
    <name type="scientific">Arthrobacter citreus</name>
    <dbReference type="NCBI Taxonomy" id="1670"/>
    <lineage>
        <taxon>Bacteria</taxon>
        <taxon>Bacillati</taxon>
        <taxon>Actinomycetota</taxon>
        <taxon>Actinomycetes</taxon>
        <taxon>Micrococcales</taxon>
        <taxon>Micrococcaceae</taxon>
        <taxon>Arthrobacter</taxon>
    </lineage>
</organism>
<evidence type="ECO:0000313" key="2">
    <source>
        <dbReference type="EMBL" id="WZP15183.1"/>
    </source>
</evidence>
<dbReference type="PANTHER" id="PTHR37318">
    <property type="entry name" value="BSL7504 PROTEIN"/>
    <property type="match status" value="1"/>
</dbReference>
<dbReference type="InterPro" id="IPR036390">
    <property type="entry name" value="WH_DNA-bd_sf"/>
</dbReference>
<dbReference type="InterPro" id="IPR011991">
    <property type="entry name" value="ArsR-like_HTH"/>
</dbReference>
<proteinExistence type="predicted"/>
<dbReference type="PANTHER" id="PTHR37318:SF1">
    <property type="entry name" value="BSL7504 PROTEIN"/>
    <property type="match status" value="1"/>
</dbReference>
<keyword evidence="3" id="KW-1185">Reference proteome</keyword>
<reference evidence="2 3" key="1">
    <citation type="submission" date="2024-04" db="EMBL/GenBank/DDBJ databases">
        <title>Arthrobacter sp. from Plains bison fecal sample.</title>
        <authorList>
            <person name="Ruzzini A."/>
        </authorList>
    </citation>
    <scope>NUCLEOTIDE SEQUENCE [LARGE SCALE GENOMIC DNA]</scope>
    <source>
        <strain evidence="2 3">EINP1</strain>
    </source>
</reference>
<dbReference type="SUPFAM" id="SSF46785">
    <property type="entry name" value="Winged helix' DNA-binding domain"/>
    <property type="match status" value="1"/>
</dbReference>
<dbReference type="EMBL" id="CP151657">
    <property type="protein sequence ID" value="WZP15183.1"/>
    <property type="molecule type" value="Genomic_DNA"/>
</dbReference>
<feature type="domain" description="Winged helix DNA-binding" evidence="1">
    <location>
        <begin position="15"/>
        <end position="96"/>
    </location>
</feature>
<dbReference type="CDD" id="cd00090">
    <property type="entry name" value="HTH_ARSR"/>
    <property type="match status" value="1"/>
</dbReference>
<dbReference type="Proteomes" id="UP001448858">
    <property type="component" value="Chromosome"/>
</dbReference>
<name>A0ABZ2ZVD1_9MICC</name>
<dbReference type="RefSeq" id="WP_342022851.1">
    <property type="nucleotide sequence ID" value="NZ_CP151657.1"/>
</dbReference>
<sequence>MPEAQFNDLIHAPSRLRICGLLRAVDSMDFSVLRDGLGLSDAALSKHLKTLADAGFIRLSKAASETRRDARRLTWVGLTPAGRQAFDAHVRALQQIAAAAG</sequence>
<evidence type="ECO:0000259" key="1">
    <source>
        <dbReference type="Pfam" id="PF13601"/>
    </source>
</evidence>